<sequence>MGSVLVFYCDLAIALRYCASLHLLHLSLPKNTTLPVHLFFVGECLLDCQDLSVCFYVLLTRKEKYYREVFLSYCKFCLLLKICSCVDVSVRSFLKLPPEQSNRL</sequence>
<dbReference type="EMBL" id="GBXM01013886">
    <property type="protein sequence ID" value="JAH94691.1"/>
    <property type="molecule type" value="Transcribed_RNA"/>
</dbReference>
<protein>
    <submittedName>
        <fullName evidence="1">Uncharacterized protein</fullName>
    </submittedName>
</protein>
<proteinExistence type="predicted"/>
<evidence type="ECO:0000313" key="1">
    <source>
        <dbReference type="EMBL" id="JAH94691.1"/>
    </source>
</evidence>
<reference evidence="1" key="2">
    <citation type="journal article" date="2015" name="Fish Shellfish Immunol.">
        <title>Early steps in the European eel (Anguilla anguilla)-Vibrio vulnificus interaction in the gills: Role of the RtxA13 toxin.</title>
        <authorList>
            <person name="Callol A."/>
            <person name="Pajuelo D."/>
            <person name="Ebbesson L."/>
            <person name="Teles M."/>
            <person name="MacKenzie S."/>
            <person name="Amaro C."/>
        </authorList>
    </citation>
    <scope>NUCLEOTIDE SEQUENCE</scope>
</reference>
<organism evidence="1">
    <name type="scientific">Anguilla anguilla</name>
    <name type="common">European freshwater eel</name>
    <name type="synonym">Muraena anguilla</name>
    <dbReference type="NCBI Taxonomy" id="7936"/>
    <lineage>
        <taxon>Eukaryota</taxon>
        <taxon>Metazoa</taxon>
        <taxon>Chordata</taxon>
        <taxon>Craniata</taxon>
        <taxon>Vertebrata</taxon>
        <taxon>Euteleostomi</taxon>
        <taxon>Actinopterygii</taxon>
        <taxon>Neopterygii</taxon>
        <taxon>Teleostei</taxon>
        <taxon>Anguilliformes</taxon>
        <taxon>Anguillidae</taxon>
        <taxon>Anguilla</taxon>
    </lineage>
</organism>
<dbReference type="AlphaFoldDB" id="A0A0E9WWS5"/>
<reference evidence="1" key="1">
    <citation type="submission" date="2014-11" db="EMBL/GenBank/DDBJ databases">
        <authorList>
            <person name="Amaro Gonzalez C."/>
        </authorList>
    </citation>
    <scope>NUCLEOTIDE SEQUENCE</scope>
</reference>
<accession>A0A0E9WWS5</accession>
<name>A0A0E9WWS5_ANGAN</name>